<dbReference type="EMBL" id="CAJNOQ010000943">
    <property type="protein sequence ID" value="CAF0853407.1"/>
    <property type="molecule type" value="Genomic_DNA"/>
</dbReference>
<dbReference type="SUPFAM" id="SSF47113">
    <property type="entry name" value="Histone-fold"/>
    <property type="match status" value="1"/>
</dbReference>
<evidence type="ECO:0000313" key="10">
    <source>
        <dbReference type="Proteomes" id="UP000663829"/>
    </source>
</evidence>
<dbReference type="GO" id="GO:0006281">
    <property type="term" value="P:DNA repair"/>
    <property type="evidence" value="ECO:0007669"/>
    <property type="project" value="UniProtKB-KW"/>
</dbReference>
<keyword evidence="5" id="KW-0234">DNA repair</keyword>
<evidence type="ECO:0000313" key="9">
    <source>
        <dbReference type="EMBL" id="CAF3764785.1"/>
    </source>
</evidence>
<dbReference type="GO" id="GO:0046982">
    <property type="term" value="F:protein heterodimerization activity"/>
    <property type="evidence" value="ECO:0007669"/>
    <property type="project" value="InterPro"/>
</dbReference>
<evidence type="ECO:0000256" key="3">
    <source>
        <dbReference type="ARBA" id="ARBA00022763"/>
    </source>
</evidence>
<evidence type="ECO:0000256" key="1">
    <source>
        <dbReference type="ARBA" id="ARBA00006612"/>
    </source>
</evidence>
<dbReference type="AlphaFoldDB" id="A0A813WNV5"/>
<name>A0A813WNV5_9BILA</name>
<keyword evidence="4" id="KW-0238">DNA-binding</keyword>
<comment type="similarity">
    <text evidence="1">Belongs to the TAF9 family. CENP-S/MHF1 subfamily.</text>
</comment>
<evidence type="ECO:0000313" key="6">
    <source>
        <dbReference type="EMBL" id="CAF0853407.1"/>
    </source>
</evidence>
<organism evidence="6 10">
    <name type="scientific">Didymodactylos carnosus</name>
    <dbReference type="NCBI Taxonomy" id="1234261"/>
    <lineage>
        <taxon>Eukaryota</taxon>
        <taxon>Metazoa</taxon>
        <taxon>Spiralia</taxon>
        <taxon>Gnathifera</taxon>
        <taxon>Rotifera</taxon>
        <taxon>Eurotatoria</taxon>
        <taxon>Bdelloidea</taxon>
        <taxon>Philodinida</taxon>
        <taxon>Philodinidae</taxon>
        <taxon>Didymodactylos</taxon>
    </lineage>
</organism>
<dbReference type="Proteomes" id="UP000663829">
    <property type="component" value="Unassembled WGS sequence"/>
</dbReference>
<dbReference type="EMBL" id="CAJOBA010006155">
    <property type="protein sequence ID" value="CAF3764785.1"/>
    <property type="molecule type" value="Genomic_DNA"/>
</dbReference>
<dbReference type="Proteomes" id="UP000677228">
    <property type="component" value="Unassembled WGS sequence"/>
</dbReference>
<dbReference type="EMBL" id="CAJOBC010000943">
    <property type="protein sequence ID" value="CAF3641110.1"/>
    <property type="molecule type" value="Genomic_DNA"/>
</dbReference>
<dbReference type="GO" id="GO:0000712">
    <property type="term" value="P:resolution of meiotic recombination intermediates"/>
    <property type="evidence" value="ECO:0007669"/>
    <property type="project" value="TreeGrafter"/>
</dbReference>
<evidence type="ECO:0000313" key="7">
    <source>
        <dbReference type="EMBL" id="CAF0995035.1"/>
    </source>
</evidence>
<dbReference type="GO" id="GO:0071821">
    <property type="term" value="C:FANCM-MHF complex"/>
    <property type="evidence" value="ECO:0007669"/>
    <property type="project" value="InterPro"/>
</dbReference>
<dbReference type="EMBL" id="CAJNOK010006148">
    <property type="protein sequence ID" value="CAF0995035.1"/>
    <property type="molecule type" value="Genomic_DNA"/>
</dbReference>
<dbReference type="InterPro" id="IPR029003">
    <property type="entry name" value="CENP-S/Mhf1"/>
</dbReference>
<dbReference type="PANTHER" id="PTHR22980:SF0">
    <property type="entry name" value="CENTROMERE PROTEIN S"/>
    <property type="match status" value="1"/>
</dbReference>
<evidence type="ECO:0000256" key="2">
    <source>
        <dbReference type="ARBA" id="ARBA00016400"/>
    </source>
</evidence>
<reference evidence="6" key="1">
    <citation type="submission" date="2021-02" db="EMBL/GenBank/DDBJ databases">
        <authorList>
            <person name="Nowell W R."/>
        </authorList>
    </citation>
    <scope>NUCLEOTIDE SEQUENCE</scope>
</reference>
<keyword evidence="3" id="KW-0227">DNA damage</keyword>
<dbReference type="Proteomes" id="UP000681722">
    <property type="component" value="Unassembled WGS sequence"/>
</dbReference>
<keyword evidence="10" id="KW-1185">Reference proteome</keyword>
<dbReference type="Gene3D" id="1.10.20.10">
    <property type="entry name" value="Histone, subunit A"/>
    <property type="match status" value="1"/>
</dbReference>
<dbReference type="PANTHER" id="PTHR22980">
    <property type="entry name" value="CORTISTATIN"/>
    <property type="match status" value="1"/>
</dbReference>
<protein>
    <recommendedName>
        <fullName evidence="2">Centromere protein S</fullName>
    </recommendedName>
</protein>
<gene>
    <name evidence="6" type="ORF">GPM918_LOCUS6196</name>
    <name evidence="7" type="ORF">OVA965_LOCUS14267</name>
    <name evidence="8" type="ORF">SRO942_LOCUS6196</name>
    <name evidence="9" type="ORF">TMI583_LOCUS14270</name>
</gene>
<dbReference type="Proteomes" id="UP000682733">
    <property type="component" value="Unassembled WGS sequence"/>
</dbReference>
<dbReference type="InterPro" id="IPR009072">
    <property type="entry name" value="Histone-fold"/>
</dbReference>
<proteinExistence type="inferred from homology"/>
<dbReference type="GO" id="GO:0031297">
    <property type="term" value="P:replication fork processing"/>
    <property type="evidence" value="ECO:0007669"/>
    <property type="project" value="TreeGrafter"/>
</dbReference>
<dbReference type="GO" id="GO:0003682">
    <property type="term" value="F:chromatin binding"/>
    <property type="evidence" value="ECO:0007669"/>
    <property type="project" value="TreeGrafter"/>
</dbReference>
<comment type="caution">
    <text evidence="6">The sequence shown here is derived from an EMBL/GenBank/DDBJ whole genome shotgun (WGS) entry which is preliminary data.</text>
</comment>
<dbReference type="OrthoDB" id="1872155at2759"/>
<dbReference type="GO" id="GO:0003677">
    <property type="term" value="F:DNA binding"/>
    <property type="evidence" value="ECO:0007669"/>
    <property type="project" value="UniProtKB-KW"/>
</dbReference>
<dbReference type="Pfam" id="PF15630">
    <property type="entry name" value="CENP-S"/>
    <property type="match status" value="1"/>
</dbReference>
<evidence type="ECO:0000256" key="5">
    <source>
        <dbReference type="ARBA" id="ARBA00023204"/>
    </source>
</evidence>
<accession>A0A813WNV5</accession>
<evidence type="ECO:0000313" key="8">
    <source>
        <dbReference type="EMBL" id="CAF3641110.1"/>
    </source>
</evidence>
<sequence>MQSNSNITFSKKTIATLNEIIFQQTVIFCKDLDSFSSHAKRSTINIDDVRLLCRRNPKLLEKLDETYGELNKGKDPTTTLKGRGKKKLIIKNESESASENENSKTTLTLSRVATTTSKQSATSAKFAKILKLDETTAKKKRPPPIIDDFDDNDDLVDRISIVSSDMDD</sequence>
<dbReference type="CDD" id="cd22919">
    <property type="entry name" value="HFD_CENP-S"/>
    <property type="match status" value="1"/>
</dbReference>
<evidence type="ECO:0000256" key="4">
    <source>
        <dbReference type="ARBA" id="ARBA00023125"/>
    </source>
</evidence>